<dbReference type="InterPro" id="IPR001765">
    <property type="entry name" value="Carbonic_anhydrase"/>
</dbReference>
<dbReference type="STRING" id="1742973.COMA2_50243"/>
<dbReference type="PROSITE" id="PS00704">
    <property type="entry name" value="PROK_CO2_ANHYDRASE_1"/>
    <property type="match status" value="1"/>
</dbReference>
<dbReference type="InterPro" id="IPR036874">
    <property type="entry name" value="Carbonic_anhydrase_sf"/>
</dbReference>
<dbReference type="EMBL" id="CZPZ01000032">
    <property type="protein sequence ID" value="CUS38738.1"/>
    <property type="molecule type" value="Genomic_DNA"/>
</dbReference>
<evidence type="ECO:0000313" key="8">
    <source>
        <dbReference type="EMBL" id="CUS38738.1"/>
    </source>
</evidence>
<dbReference type="AlphaFoldDB" id="A0A0S4LUQ2"/>
<dbReference type="RefSeq" id="WP_090900794.1">
    <property type="nucleotide sequence ID" value="NZ_CZPZ01000032.1"/>
</dbReference>
<dbReference type="EC" id="4.2.1.1" evidence="2 7"/>
<feature type="binding site" evidence="6">
    <location>
        <position position="144"/>
    </location>
    <ligand>
        <name>Zn(2+)</name>
        <dbReference type="ChEBI" id="CHEBI:29105"/>
    </ligand>
</feature>
<accession>A0A0S4LUQ2</accession>
<evidence type="ECO:0000256" key="1">
    <source>
        <dbReference type="ARBA" id="ARBA00006217"/>
    </source>
</evidence>
<sequence>MQVPKPVSRREFMRLSGLAAGATGLALSTMGRAADLPTGGRDADTVLAQLFEGNKRFMEGDLAHPRRKPEDFVPLAEGQAPITVIVCCADSRVAPELIFDQGIGDLFVVRVAGNVITGAGDSVKGSIEYAVAELDVRLILVLGHSQCGAVKAAIKHIDAKDTLPGSIGGLVDLIRPAVASVKNKQGNILDNAIKANVERGVERLTRLEPILAGSVKKGTLKVVGAVYDLHSGKVTTFG</sequence>
<dbReference type="Pfam" id="PF00484">
    <property type="entry name" value="Pro_CA"/>
    <property type="match status" value="1"/>
</dbReference>
<keyword evidence="9" id="KW-1185">Reference proteome</keyword>
<evidence type="ECO:0000256" key="3">
    <source>
        <dbReference type="ARBA" id="ARBA00022833"/>
    </source>
</evidence>
<dbReference type="CDD" id="cd03378">
    <property type="entry name" value="beta_CA_cladeC"/>
    <property type="match status" value="1"/>
</dbReference>
<feature type="binding site" evidence="6">
    <location>
        <position position="88"/>
    </location>
    <ligand>
        <name>Zn(2+)</name>
        <dbReference type="ChEBI" id="CHEBI:29105"/>
    </ligand>
</feature>
<dbReference type="InterPro" id="IPR015892">
    <property type="entry name" value="Carbonic_anhydrase_CS"/>
</dbReference>
<dbReference type="SMART" id="SM00947">
    <property type="entry name" value="Pro_CA"/>
    <property type="match status" value="1"/>
</dbReference>
<evidence type="ECO:0000256" key="5">
    <source>
        <dbReference type="ARBA" id="ARBA00048348"/>
    </source>
</evidence>
<evidence type="ECO:0000256" key="4">
    <source>
        <dbReference type="ARBA" id="ARBA00023239"/>
    </source>
</evidence>
<reference evidence="9" key="1">
    <citation type="submission" date="2015-10" db="EMBL/GenBank/DDBJ databases">
        <authorList>
            <person name="Luecker S."/>
            <person name="Luecker S."/>
        </authorList>
    </citation>
    <scope>NUCLEOTIDE SEQUENCE [LARGE SCALE GENOMIC DNA]</scope>
</reference>
<dbReference type="Gene3D" id="3.40.1050.10">
    <property type="entry name" value="Carbonic anhydrase"/>
    <property type="match status" value="1"/>
</dbReference>
<name>A0A0S4LUQ2_9BACT</name>
<dbReference type="GO" id="GO:0008270">
    <property type="term" value="F:zinc ion binding"/>
    <property type="evidence" value="ECO:0007669"/>
    <property type="project" value="UniProtKB-UniRule"/>
</dbReference>
<evidence type="ECO:0000313" key="9">
    <source>
        <dbReference type="Proteomes" id="UP000198736"/>
    </source>
</evidence>
<evidence type="ECO:0000256" key="6">
    <source>
        <dbReference type="PIRSR" id="PIRSR601765-1"/>
    </source>
</evidence>
<dbReference type="PROSITE" id="PS51318">
    <property type="entry name" value="TAT"/>
    <property type="match status" value="1"/>
</dbReference>
<keyword evidence="3 6" id="KW-0862">Zinc</keyword>
<proteinExistence type="inferred from homology"/>
<protein>
    <recommendedName>
        <fullName evidence="2 7">Carbonic anhydrase</fullName>
        <ecNumber evidence="2 7">4.2.1.1</ecNumber>
    </recommendedName>
    <alternativeName>
        <fullName evidence="7">Carbonate dehydratase</fullName>
    </alternativeName>
</protein>
<comment type="function">
    <text evidence="7">Reversible hydration of carbon dioxide.</text>
</comment>
<comment type="catalytic activity">
    <reaction evidence="5 7">
        <text>hydrogencarbonate + H(+) = CO2 + H2O</text>
        <dbReference type="Rhea" id="RHEA:10748"/>
        <dbReference type="ChEBI" id="CHEBI:15377"/>
        <dbReference type="ChEBI" id="CHEBI:15378"/>
        <dbReference type="ChEBI" id="CHEBI:16526"/>
        <dbReference type="ChEBI" id="CHEBI:17544"/>
        <dbReference type="EC" id="4.2.1.1"/>
    </reaction>
</comment>
<dbReference type="Proteomes" id="UP000198736">
    <property type="component" value="Unassembled WGS sequence"/>
</dbReference>
<dbReference type="PANTHER" id="PTHR11002:SF79">
    <property type="entry name" value="CARBONIC ANHYDRASE 2"/>
    <property type="match status" value="1"/>
</dbReference>
<keyword evidence="6" id="KW-0479">Metal-binding</keyword>
<gene>
    <name evidence="8" type="ORF">COMA2_50243</name>
</gene>
<evidence type="ECO:0000256" key="2">
    <source>
        <dbReference type="ARBA" id="ARBA00012925"/>
    </source>
</evidence>
<keyword evidence="4 7" id="KW-0456">Lyase</keyword>
<dbReference type="InterPro" id="IPR006311">
    <property type="entry name" value="TAT_signal"/>
</dbReference>
<dbReference type="OrthoDB" id="9797527at2"/>
<dbReference type="GO" id="GO:0004089">
    <property type="term" value="F:carbonate dehydratase activity"/>
    <property type="evidence" value="ECO:0007669"/>
    <property type="project" value="UniProtKB-UniRule"/>
</dbReference>
<evidence type="ECO:0000256" key="7">
    <source>
        <dbReference type="RuleBase" id="RU003956"/>
    </source>
</evidence>
<dbReference type="SUPFAM" id="SSF53056">
    <property type="entry name" value="beta-carbonic anhydrase, cab"/>
    <property type="match status" value="1"/>
</dbReference>
<dbReference type="PROSITE" id="PS00705">
    <property type="entry name" value="PROK_CO2_ANHYDRASE_2"/>
    <property type="match status" value="1"/>
</dbReference>
<feature type="binding site" evidence="6">
    <location>
        <position position="90"/>
    </location>
    <ligand>
        <name>Zn(2+)</name>
        <dbReference type="ChEBI" id="CHEBI:29105"/>
    </ligand>
</feature>
<comment type="cofactor">
    <cofactor evidence="6">
        <name>Zn(2+)</name>
        <dbReference type="ChEBI" id="CHEBI:29105"/>
    </cofactor>
    <text evidence="6">Binds 1 zinc ion per subunit.</text>
</comment>
<dbReference type="PANTHER" id="PTHR11002">
    <property type="entry name" value="CARBONIC ANHYDRASE"/>
    <property type="match status" value="1"/>
</dbReference>
<organism evidence="8 9">
    <name type="scientific">Candidatus Nitrospira nitrificans</name>
    <dbReference type="NCBI Taxonomy" id="1742973"/>
    <lineage>
        <taxon>Bacteria</taxon>
        <taxon>Pseudomonadati</taxon>
        <taxon>Nitrospirota</taxon>
        <taxon>Nitrospiria</taxon>
        <taxon>Nitrospirales</taxon>
        <taxon>Nitrospiraceae</taxon>
        <taxon>Nitrospira</taxon>
    </lineage>
</organism>
<comment type="similarity">
    <text evidence="1 7">Belongs to the beta-class carbonic anhydrase family.</text>
</comment>
<feature type="binding site" evidence="6">
    <location>
        <position position="147"/>
    </location>
    <ligand>
        <name>Zn(2+)</name>
        <dbReference type="ChEBI" id="CHEBI:29105"/>
    </ligand>
</feature>
<dbReference type="GO" id="GO:0015976">
    <property type="term" value="P:carbon utilization"/>
    <property type="evidence" value="ECO:0007669"/>
    <property type="project" value="InterPro"/>
</dbReference>